<dbReference type="AlphaFoldDB" id="A0A939G9I4"/>
<comment type="caution">
    <text evidence="1">The sequence shown here is derived from an EMBL/GenBank/DDBJ whole genome shotgun (WGS) entry which is preliminary data.</text>
</comment>
<dbReference type="RefSeq" id="WP_207338710.1">
    <property type="nucleotide sequence ID" value="NZ_JAFMYU010000037.1"/>
</dbReference>
<name>A0A939G9I4_9BACT</name>
<protein>
    <submittedName>
        <fullName evidence="1">Uncharacterized protein</fullName>
    </submittedName>
</protein>
<dbReference type="EMBL" id="JAFMYU010000037">
    <property type="protein sequence ID" value="MBO0934744.1"/>
    <property type="molecule type" value="Genomic_DNA"/>
</dbReference>
<evidence type="ECO:0000313" key="2">
    <source>
        <dbReference type="Proteomes" id="UP000664795"/>
    </source>
</evidence>
<dbReference type="Proteomes" id="UP000664795">
    <property type="component" value="Unassembled WGS sequence"/>
</dbReference>
<evidence type="ECO:0000313" key="1">
    <source>
        <dbReference type="EMBL" id="MBO0934744.1"/>
    </source>
</evidence>
<sequence length="185" mass="22032">MTPENPSTALVTTSQFPALARVSNQLALTNKLLSKYTIMQNEINDSIGLLALSTERLLHAIHSNGEFESRWLKTNKWPTVREYGESLSQYEENEIKAKIDMYTDQMKMHNLYYLFYHYRRRLDQSPNLHLRWKEIQDRFPDYLDRIDEALLNHRTNLEKMRNKLMSNPITNELIVKYNCYNLQTN</sequence>
<keyword evidence="2" id="KW-1185">Reference proteome</keyword>
<accession>A0A939G9I4</accession>
<organism evidence="1 2">
    <name type="scientific">Fibrella aquatilis</name>
    <dbReference type="NCBI Taxonomy" id="2817059"/>
    <lineage>
        <taxon>Bacteria</taxon>
        <taxon>Pseudomonadati</taxon>
        <taxon>Bacteroidota</taxon>
        <taxon>Cytophagia</taxon>
        <taxon>Cytophagales</taxon>
        <taxon>Spirosomataceae</taxon>
        <taxon>Fibrella</taxon>
    </lineage>
</organism>
<proteinExistence type="predicted"/>
<reference evidence="1 2" key="1">
    <citation type="submission" date="2021-03" db="EMBL/GenBank/DDBJ databases">
        <title>Fibrella sp. HMF5036 genome sequencing and assembly.</title>
        <authorList>
            <person name="Kang H."/>
            <person name="Kim H."/>
            <person name="Bae S."/>
            <person name="Joh K."/>
        </authorList>
    </citation>
    <scope>NUCLEOTIDE SEQUENCE [LARGE SCALE GENOMIC DNA]</scope>
    <source>
        <strain evidence="1 2">HMF5036</strain>
    </source>
</reference>
<gene>
    <name evidence="1" type="ORF">J2I48_27285</name>
</gene>